<dbReference type="OrthoDB" id="73875at2759"/>
<evidence type="ECO:0000256" key="12">
    <source>
        <dbReference type="RuleBase" id="RU004453"/>
    </source>
</evidence>
<evidence type="ECO:0000256" key="9">
    <source>
        <dbReference type="ARBA" id="ARBA00023295"/>
    </source>
</evidence>
<comment type="caution">
    <text evidence="14">The sequence shown here is derived from an EMBL/GenBank/DDBJ whole genome shotgun (WGS) entry which is preliminary data.</text>
</comment>
<reference evidence="14 15" key="1">
    <citation type="journal article" date="2011" name="PLoS Genet.">
        <title>Genome sequencing and comparative transcriptomics of the model entomopathogenic fungi Metarhizium anisopliae and M. acridum.</title>
        <authorList>
            <person name="Gao Q."/>
            <person name="Jin K."/>
            <person name="Ying S.H."/>
            <person name="Zhang Y."/>
            <person name="Xiao G."/>
            <person name="Shang Y."/>
            <person name="Duan Z."/>
            <person name="Hu X."/>
            <person name="Xie X.Q."/>
            <person name="Zhou G."/>
            <person name="Peng G."/>
            <person name="Luo Z."/>
            <person name="Huang W."/>
            <person name="Wang B."/>
            <person name="Fang W."/>
            <person name="Wang S."/>
            <person name="Zhong Y."/>
            <person name="Ma L.J."/>
            <person name="St Leger R.J."/>
            <person name="Zhao G.P."/>
            <person name="Pei Y."/>
            <person name="Feng M.G."/>
            <person name="Xia Y."/>
            <person name="Wang C."/>
        </authorList>
    </citation>
    <scope>NUCLEOTIDE SEQUENCE [LARGE SCALE GENOMIC DNA]</scope>
    <source>
        <strain evidence="15">ARSEF 23 / ATCC MYA-3075</strain>
    </source>
</reference>
<dbReference type="PROSITE" id="PS01095">
    <property type="entry name" value="GH18_1"/>
    <property type="match status" value="1"/>
</dbReference>
<dbReference type="Gene3D" id="3.20.20.80">
    <property type="entry name" value="Glycosidases"/>
    <property type="match status" value="1"/>
</dbReference>
<keyword evidence="5 11" id="KW-0378">Hydrolase</keyword>
<keyword evidence="15" id="KW-1185">Reference proteome</keyword>
<reference evidence="14 15" key="2">
    <citation type="journal article" date="2014" name="Proc. Natl. Acad. Sci. U.S.A.">
        <title>Trajectory and genomic determinants of fungal-pathogen speciation and host adaptation.</title>
        <authorList>
            <person name="Hu X."/>
            <person name="Xiao G."/>
            <person name="Zheng P."/>
            <person name="Shang Y."/>
            <person name="Su Y."/>
            <person name="Zhang X."/>
            <person name="Liu X."/>
            <person name="Zhan S."/>
            <person name="St Leger R.J."/>
            <person name="Wang C."/>
        </authorList>
    </citation>
    <scope>GENOME REANNOTATION</scope>
    <source>
        <strain evidence="15">ARSEF 23 / ATCC MYA-3075</strain>
    </source>
</reference>
<keyword evidence="8" id="KW-0119">Carbohydrate metabolism</keyword>
<evidence type="ECO:0000259" key="13">
    <source>
        <dbReference type="PROSITE" id="PS51910"/>
    </source>
</evidence>
<proteinExistence type="inferred from homology"/>
<evidence type="ECO:0000256" key="6">
    <source>
        <dbReference type="ARBA" id="ARBA00023024"/>
    </source>
</evidence>
<dbReference type="PROSITE" id="PS51910">
    <property type="entry name" value="GH18_2"/>
    <property type="match status" value="1"/>
</dbReference>
<dbReference type="HOGENOM" id="CLU_829195_0_0_1"/>
<dbReference type="InterPro" id="IPR001223">
    <property type="entry name" value="Glyco_hydro18_cat"/>
</dbReference>
<keyword evidence="7" id="KW-0843">Virulence</keyword>
<dbReference type="KEGG" id="maj:MAA_11295"/>
<name>A0A0B2XI87_METRA</name>
<evidence type="ECO:0000256" key="7">
    <source>
        <dbReference type="ARBA" id="ARBA00023026"/>
    </source>
</evidence>
<evidence type="ECO:0000256" key="8">
    <source>
        <dbReference type="ARBA" id="ARBA00023277"/>
    </source>
</evidence>
<evidence type="ECO:0000256" key="1">
    <source>
        <dbReference type="ARBA" id="ARBA00000822"/>
    </source>
</evidence>
<keyword evidence="6" id="KW-0146">Chitin degradation</keyword>
<keyword evidence="9 11" id="KW-0326">Glycosidase</keyword>
<keyword evidence="3" id="KW-0964">Secreted</keyword>
<dbReference type="GeneID" id="23632743"/>
<comment type="similarity">
    <text evidence="12">Belongs to the glycosyl hydrolase 18 family.</text>
</comment>
<dbReference type="PANTHER" id="PTHR47700">
    <property type="entry name" value="V CHITINASE, PUTATIVE (AFU_ORTHOLOGUE AFUA_6G13720)-RELATED"/>
    <property type="match status" value="1"/>
</dbReference>
<dbReference type="GO" id="GO:0005576">
    <property type="term" value="C:extracellular region"/>
    <property type="evidence" value="ECO:0007669"/>
    <property type="project" value="UniProtKB-SubCell"/>
</dbReference>
<organism evidence="14 15">
    <name type="scientific">Metarhizium robertsii (strain ARSEF 23 / ATCC MYA-3075)</name>
    <name type="common">Metarhizium anisopliae (strain ARSEF 23)</name>
    <dbReference type="NCBI Taxonomy" id="655844"/>
    <lineage>
        <taxon>Eukaryota</taxon>
        <taxon>Fungi</taxon>
        <taxon>Dikarya</taxon>
        <taxon>Ascomycota</taxon>
        <taxon>Pezizomycotina</taxon>
        <taxon>Sordariomycetes</taxon>
        <taxon>Hypocreomycetidae</taxon>
        <taxon>Hypocreales</taxon>
        <taxon>Clavicipitaceae</taxon>
        <taxon>Metarhizium</taxon>
    </lineage>
</organism>
<comment type="catalytic activity">
    <reaction evidence="1">
        <text>Random endo-hydrolysis of N-acetyl-beta-D-glucosaminide (1-&gt;4)-beta-linkages in chitin and chitodextrins.</text>
        <dbReference type="EC" id="3.2.1.14"/>
    </reaction>
</comment>
<dbReference type="Proteomes" id="UP000002498">
    <property type="component" value="Unassembled WGS sequence"/>
</dbReference>
<dbReference type="EMBL" id="ADNJ02000005">
    <property type="protein sequence ID" value="KHO11217.1"/>
    <property type="molecule type" value="Genomic_DNA"/>
</dbReference>
<evidence type="ECO:0000256" key="5">
    <source>
        <dbReference type="ARBA" id="ARBA00022801"/>
    </source>
</evidence>
<dbReference type="SUPFAM" id="SSF51445">
    <property type="entry name" value="(Trans)glycosidases"/>
    <property type="match status" value="1"/>
</dbReference>
<dbReference type="InterPro" id="IPR017853">
    <property type="entry name" value="GH"/>
</dbReference>
<keyword evidence="10" id="KW-0624">Polysaccharide degradation</keyword>
<protein>
    <submittedName>
        <fullName evidence="14">Cation efflux family protein family</fullName>
    </submittedName>
</protein>
<dbReference type="AlphaFoldDB" id="A0A0B2XI87"/>
<gene>
    <name evidence="14" type="ORF">MAA_11295</name>
</gene>
<evidence type="ECO:0000256" key="10">
    <source>
        <dbReference type="ARBA" id="ARBA00023326"/>
    </source>
</evidence>
<evidence type="ECO:0000256" key="11">
    <source>
        <dbReference type="RuleBase" id="RU000489"/>
    </source>
</evidence>
<evidence type="ECO:0000313" key="14">
    <source>
        <dbReference type="EMBL" id="KHO11217.1"/>
    </source>
</evidence>
<feature type="domain" description="GH18" evidence="13">
    <location>
        <begin position="143"/>
        <end position="335"/>
    </location>
</feature>
<keyword evidence="4" id="KW-0147">Chitin-binding</keyword>
<dbReference type="Pfam" id="PF00704">
    <property type="entry name" value="Glyco_hydro_18"/>
    <property type="match status" value="1"/>
</dbReference>
<evidence type="ECO:0000256" key="4">
    <source>
        <dbReference type="ARBA" id="ARBA00022669"/>
    </source>
</evidence>
<evidence type="ECO:0000256" key="2">
    <source>
        <dbReference type="ARBA" id="ARBA00004613"/>
    </source>
</evidence>
<dbReference type="GO" id="GO:0008843">
    <property type="term" value="F:endochitinase activity"/>
    <property type="evidence" value="ECO:0007669"/>
    <property type="project" value="UniProtKB-EC"/>
</dbReference>
<dbReference type="InterPro" id="IPR053214">
    <property type="entry name" value="LysM12-like"/>
</dbReference>
<dbReference type="InterPro" id="IPR001579">
    <property type="entry name" value="Glyco_hydro_18_chit_AS"/>
</dbReference>
<evidence type="ECO:0000313" key="15">
    <source>
        <dbReference type="Proteomes" id="UP000002498"/>
    </source>
</evidence>
<evidence type="ECO:0000256" key="3">
    <source>
        <dbReference type="ARBA" id="ARBA00022525"/>
    </source>
</evidence>
<dbReference type="GO" id="GO:0008061">
    <property type="term" value="F:chitin binding"/>
    <property type="evidence" value="ECO:0007669"/>
    <property type="project" value="UniProtKB-KW"/>
</dbReference>
<sequence length="335" mass="37252">MASTMDIEETGNGRQAAELLRPMGNSFQEKDNCDESFIVGYHHKFAAGIYIGSGLGKQTAELSLNAMADRLQLNSKRSNHTTAEHFGSELQAEESFGISIDTTGDLAAVQRAVLEWSEGICATSKKILRPTKIKLNSGLPTVFQRIGYYEAFASKRDCLHLRAKHANADGSYTHIYWVFADIDPVSWKRVINDGRNEWEDFKKLPNVKCILPLGGWAYSTEPATYSIIRDAIINNRQIFASSLAQFVKDEGIDGVDIDWEYPGAPDIYVGGQTIGQKSDGVNCLKFLTVLKARIGSEKSVSIAAPALYWYLKSFPIDRIASIVDYIVYMIYDLHG</sequence>
<dbReference type="GO" id="GO:0006032">
    <property type="term" value="P:chitin catabolic process"/>
    <property type="evidence" value="ECO:0007669"/>
    <property type="project" value="UniProtKB-KW"/>
</dbReference>
<comment type="subcellular location">
    <subcellularLocation>
        <location evidence="2">Secreted</location>
    </subcellularLocation>
</comment>
<accession>A0A0B2XI87</accession>
<dbReference type="RefSeq" id="XP_011411577.1">
    <property type="nucleotide sequence ID" value="XM_011413275.1"/>
</dbReference>
<dbReference type="PANTHER" id="PTHR47700:SF2">
    <property type="entry name" value="CHITINASE"/>
    <property type="match status" value="1"/>
</dbReference>
<dbReference type="GO" id="GO:0000272">
    <property type="term" value="P:polysaccharide catabolic process"/>
    <property type="evidence" value="ECO:0007669"/>
    <property type="project" value="UniProtKB-KW"/>
</dbReference>